<comment type="caution">
    <text evidence="5">The sequence shown here is derived from an EMBL/GenBank/DDBJ whole genome shotgun (WGS) entry which is preliminary data.</text>
</comment>
<feature type="domain" description="GntR C-terminal" evidence="4">
    <location>
        <begin position="65"/>
        <end position="189"/>
    </location>
</feature>
<keyword evidence="3" id="KW-0804">Transcription</keyword>
<dbReference type="OrthoDB" id="8638122at2"/>
<dbReference type="InterPro" id="IPR011711">
    <property type="entry name" value="GntR_C"/>
</dbReference>
<dbReference type="InterPro" id="IPR000524">
    <property type="entry name" value="Tscrpt_reg_HTH_GntR"/>
</dbReference>
<dbReference type="AlphaFoldDB" id="A0A2N7U784"/>
<dbReference type="PANTHER" id="PTHR43537">
    <property type="entry name" value="TRANSCRIPTIONAL REGULATOR, GNTR FAMILY"/>
    <property type="match status" value="1"/>
</dbReference>
<proteinExistence type="predicted"/>
<evidence type="ECO:0000256" key="2">
    <source>
        <dbReference type="ARBA" id="ARBA00023125"/>
    </source>
</evidence>
<evidence type="ECO:0000313" key="5">
    <source>
        <dbReference type="EMBL" id="PMR76282.1"/>
    </source>
</evidence>
<evidence type="ECO:0000259" key="4">
    <source>
        <dbReference type="SMART" id="SM00895"/>
    </source>
</evidence>
<evidence type="ECO:0000256" key="1">
    <source>
        <dbReference type="ARBA" id="ARBA00023015"/>
    </source>
</evidence>
<dbReference type="InterPro" id="IPR008920">
    <property type="entry name" value="TF_FadR/GntR_C"/>
</dbReference>
<dbReference type="Gene3D" id="1.10.10.10">
    <property type="entry name" value="Winged helix-like DNA-binding domain superfamily/Winged helix DNA-binding domain"/>
    <property type="match status" value="1"/>
</dbReference>
<dbReference type="EMBL" id="PNRF01000013">
    <property type="protein sequence ID" value="PMR76282.1"/>
    <property type="molecule type" value="Genomic_DNA"/>
</dbReference>
<dbReference type="InterPro" id="IPR036388">
    <property type="entry name" value="WH-like_DNA-bd_sf"/>
</dbReference>
<dbReference type="Pfam" id="PF00392">
    <property type="entry name" value="GntR"/>
    <property type="match status" value="1"/>
</dbReference>
<dbReference type="SMART" id="SM00895">
    <property type="entry name" value="FCD"/>
    <property type="match status" value="1"/>
</dbReference>
<sequence length="189" mass="21563">MARDINIGELPSGTWLKQVDLEQRYRASRAGVRRALDQLVSERLVEHVPNRGYHVCMLDEVQHRHIDEIRAVLESAAAADIVAHADDAEIARLTQLAKAFNETIHRGSLLQQYEANLAFHRQLLSNCTNTEMVALIFAQRGRIPGARIGQWVTREMAEQSSREHFAMIDAIKQRDASLLAQRIRRHILK</sequence>
<dbReference type="GO" id="GO:0003677">
    <property type="term" value="F:DNA binding"/>
    <property type="evidence" value="ECO:0007669"/>
    <property type="project" value="UniProtKB-KW"/>
</dbReference>
<dbReference type="GO" id="GO:0003700">
    <property type="term" value="F:DNA-binding transcription factor activity"/>
    <property type="evidence" value="ECO:0007669"/>
    <property type="project" value="InterPro"/>
</dbReference>
<reference evidence="5 6" key="1">
    <citation type="submission" date="2018-01" db="EMBL/GenBank/DDBJ databases">
        <title>Halomonas endophytica sp. nov., isolated from storage liquid in the stems of Populus euphratica.</title>
        <authorList>
            <person name="Chen C."/>
        </authorList>
    </citation>
    <scope>NUCLEOTIDE SEQUENCE [LARGE SCALE GENOMIC DNA]</scope>
    <source>
        <strain evidence="5 6">MC28</strain>
    </source>
</reference>
<dbReference type="Proteomes" id="UP000235803">
    <property type="component" value="Unassembled WGS sequence"/>
</dbReference>
<keyword evidence="6" id="KW-1185">Reference proteome</keyword>
<gene>
    <name evidence="5" type="ORF">C1H69_07500</name>
</gene>
<dbReference type="SUPFAM" id="SSF46785">
    <property type="entry name" value="Winged helix' DNA-binding domain"/>
    <property type="match status" value="1"/>
</dbReference>
<evidence type="ECO:0000256" key="3">
    <source>
        <dbReference type="ARBA" id="ARBA00023163"/>
    </source>
</evidence>
<dbReference type="Gene3D" id="1.20.120.530">
    <property type="entry name" value="GntR ligand-binding domain-like"/>
    <property type="match status" value="1"/>
</dbReference>
<dbReference type="InterPro" id="IPR036390">
    <property type="entry name" value="WH_DNA-bd_sf"/>
</dbReference>
<keyword evidence="2" id="KW-0238">DNA-binding</keyword>
<dbReference type="SUPFAM" id="SSF48008">
    <property type="entry name" value="GntR ligand-binding domain-like"/>
    <property type="match status" value="1"/>
</dbReference>
<name>A0A2N7U784_9GAMM</name>
<keyword evidence="1" id="KW-0805">Transcription regulation</keyword>
<protein>
    <submittedName>
        <fullName evidence="5">GntR family transcriptional regulator</fullName>
    </submittedName>
</protein>
<dbReference type="Pfam" id="PF07729">
    <property type="entry name" value="FCD"/>
    <property type="match status" value="1"/>
</dbReference>
<evidence type="ECO:0000313" key="6">
    <source>
        <dbReference type="Proteomes" id="UP000235803"/>
    </source>
</evidence>
<accession>A0A2N7U784</accession>
<dbReference type="PANTHER" id="PTHR43537:SF5">
    <property type="entry name" value="UXU OPERON TRANSCRIPTIONAL REGULATOR"/>
    <property type="match status" value="1"/>
</dbReference>
<organism evidence="5 6">
    <name type="scientific">Billgrantia endophytica</name>
    <dbReference type="NCBI Taxonomy" id="2033802"/>
    <lineage>
        <taxon>Bacteria</taxon>
        <taxon>Pseudomonadati</taxon>
        <taxon>Pseudomonadota</taxon>
        <taxon>Gammaproteobacteria</taxon>
        <taxon>Oceanospirillales</taxon>
        <taxon>Halomonadaceae</taxon>
        <taxon>Billgrantia</taxon>
    </lineage>
</organism>